<keyword evidence="4" id="KW-1185">Reference proteome</keyword>
<dbReference type="CDD" id="cd02968">
    <property type="entry name" value="SCO"/>
    <property type="match status" value="1"/>
</dbReference>
<keyword evidence="2" id="KW-0812">Transmembrane</keyword>
<gene>
    <name evidence="3" type="ORF">JWJ88_14015</name>
</gene>
<name>A0ABX7JMH7_9RHOB</name>
<dbReference type="Gene3D" id="3.40.30.10">
    <property type="entry name" value="Glutaredoxin"/>
    <property type="match status" value="1"/>
</dbReference>
<dbReference type="SUPFAM" id="SSF52833">
    <property type="entry name" value="Thioredoxin-like"/>
    <property type="match status" value="1"/>
</dbReference>
<dbReference type="Proteomes" id="UP000663629">
    <property type="component" value="Chromosome 2"/>
</dbReference>
<dbReference type="PANTHER" id="PTHR12151:SF25">
    <property type="entry name" value="LINALOOL DEHYDRATASE_ISOMERASE DOMAIN-CONTAINING PROTEIN"/>
    <property type="match status" value="1"/>
</dbReference>
<comment type="similarity">
    <text evidence="1">Belongs to the SCO1/2 family.</text>
</comment>
<dbReference type="RefSeq" id="WP_205296406.1">
    <property type="nucleotide sequence ID" value="NZ_CP070371.1"/>
</dbReference>
<evidence type="ECO:0000313" key="3">
    <source>
        <dbReference type="EMBL" id="QRZ15460.1"/>
    </source>
</evidence>
<dbReference type="EMBL" id="CP070371">
    <property type="protein sequence ID" value="QRZ15460.1"/>
    <property type="molecule type" value="Genomic_DNA"/>
</dbReference>
<dbReference type="InterPro" id="IPR036249">
    <property type="entry name" value="Thioredoxin-like_sf"/>
</dbReference>
<evidence type="ECO:0000256" key="2">
    <source>
        <dbReference type="SAM" id="Phobius"/>
    </source>
</evidence>
<reference evidence="3 4" key="1">
    <citation type="submission" date="2021-02" db="EMBL/GenBank/DDBJ databases">
        <title>Paracoccus methylovroum sp.nov., a new methanol and methylamine utilizing methylotrophic denitrifer.</title>
        <authorList>
            <person name="Timsy T."/>
            <person name="Behrendt U."/>
            <person name="Ulrich A."/>
            <person name="Spanner T."/>
            <person name="Foesel B.U."/>
            <person name="Horn M.A."/>
            <person name="Kolb S."/>
        </authorList>
    </citation>
    <scope>NUCLEOTIDE SEQUENCE [LARGE SCALE GENOMIC DNA]</scope>
    <source>
        <strain evidence="3 4">H4-D09</strain>
    </source>
</reference>
<protein>
    <submittedName>
        <fullName evidence="3">SCO family protein</fullName>
    </submittedName>
</protein>
<evidence type="ECO:0000313" key="4">
    <source>
        <dbReference type="Proteomes" id="UP000663629"/>
    </source>
</evidence>
<feature type="transmembrane region" description="Helical" evidence="2">
    <location>
        <begin position="16"/>
        <end position="34"/>
    </location>
</feature>
<proteinExistence type="inferred from homology"/>
<evidence type="ECO:0000256" key="1">
    <source>
        <dbReference type="ARBA" id="ARBA00010996"/>
    </source>
</evidence>
<keyword evidence="2" id="KW-1133">Transmembrane helix</keyword>
<dbReference type="InterPro" id="IPR003782">
    <property type="entry name" value="SCO1/SenC"/>
</dbReference>
<sequence>MAGTDRKSSGLKPLRYALWALVVLALAGLGWFQFVSPRQGAGSIADAGAAALGRGDYQLLATDGAEFTQATLKGQPSAVFFGFTHCPDVCPTTLGDVASWQEELGEDGKKLRVFFVTVDPERDTVDTLREYVSWVPGVIGVSGSLEEITKATKAFRIYSRKSPLEGGDYTMDHSSTMLLFDGNGDYAGLIGYQEDRERALASLRRLLSS</sequence>
<keyword evidence="2" id="KW-0472">Membrane</keyword>
<organism evidence="3 4">
    <name type="scientific">Paracoccus methylovorus</name>
    <dbReference type="NCBI Taxonomy" id="2812658"/>
    <lineage>
        <taxon>Bacteria</taxon>
        <taxon>Pseudomonadati</taxon>
        <taxon>Pseudomonadota</taxon>
        <taxon>Alphaproteobacteria</taxon>
        <taxon>Rhodobacterales</taxon>
        <taxon>Paracoccaceae</taxon>
        <taxon>Paracoccus</taxon>
    </lineage>
</organism>
<dbReference type="Pfam" id="PF02630">
    <property type="entry name" value="SCO1-SenC"/>
    <property type="match status" value="1"/>
</dbReference>
<accession>A0ABX7JMH7</accession>
<dbReference type="PANTHER" id="PTHR12151">
    <property type="entry name" value="ELECTRON TRANSPORT PROTIN SCO1/SENC FAMILY MEMBER"/>
    <property type="match status" value="1"/>
</dbReference>